<dbReference type="InterPro" id="IPR002182">
    <property type="entry name" value="NB-ARC"/>
</dbReference>
<dbReference type="Gene3D" id="3.40.50.300">
    <property type="entry name" value="P-loop containing nucleotide triphosphate hydrolases"/>
    <property type="match status" value="1"/>
</dbReference>
<reference evidence="2 3" key="1">
    <citation type="journal article" date="2008" name="Science">
        <title>The Physcomitrella genome reveals evolutionary insights into the conquest of land by plants.</title>
        <authorList>
            <person name="Rensing S."/>
            <person name="Lang D."/>
            <person name="Zimmer A."/>
            <person name="Terry A."/>
            <person name="Salamov A."/>
            <person name="Shapiro H."/>
            <person name="Nishiyama T."/>
            <person name="Perroud P.-F."/>
            <person name="Lindquist E."/>
            <person name="Kamisugi Y."/>
            <person name="Tanahashi T."/>
            <person name="Sakakibara K."/>
            <person name="Fujita T."/>
            <person name="Oishi K."/>
            <person name="Shin-I T."/>
            <person name="Kuroki Y."/>
            <person name="Toyoda A."/>
            <person name="Suzuki Y."/>
            <person name="Hashimoto A."/>
            <person name="Yamaguchi K."/>
            <person name="Sugano A."/>
            <person name="Kohara Y."/>
            <person name="Fujiyama A."/>
            <person name="Anterola A."/>
            <person name="Aoki S."/>
            <person name="Ashton N."/>
            <person name="Barbazuk W.B."/>
            <person name="Barker E."/>
            <person name="Bennetzen J."/>
            <person name="Bezanilla M."/>
            <person name="Blankenship R."/>
            <person name="Cho S.H."/>
            <person name="Dutcher S."/>
            <person name="Estelle M."/>
            <person name="Fawcett J.A."/>
            <person name="Gundlach H."/>
            <person name="Hanada K."/>
            <person name="Heyl A."/>
            <person name="Hicks K.A."/>
            <person name="Hugh J."/>
            <person name="Lohr M."/>
            <person name="Mayer K."/>
            <person name="Melkozernov A."/>
            <person name="Murata T."/>
            <person name="Nelson D."/>
            <person name="Pils B."/>
            <person name="Prigge M."/>
            <person name="Reiss B."/>
            <person name="Renner T."/>
            <person name="Rombauts S."/>
            <person name="Rushton P."/>
            <person name="Sanderfoot A."/>
            <person name="Schween G."/>
            <person name="Shiu S.-H."/>
            <person name="Stueber K."/>
            <person name="Theodoulou F.L."/>
            <person name="Tu H."/>
            <person name="Van de Peer Y."/>
            <person name="Verrier P.J."/>
            <person name="Waters E."/>
            <person name="Wood A."/>
            <person name="Yang L."/>
            <person name="Cove D."/>
            <person name="Cuming A."/>
            <person name="Hasebe M."/>
            <person name="Lucas S."/>
            <person name="Mishler D.B."/>
            <person name="Reski R."/>
            <person name="Grigoriev I."/>
            <person name="Quatrano R.S."/>
            <person name="Boore J.L."/>
        </authorList>
    </citation>
    <scope>NUCLEOTIDE SEQUENCE [LARGE SCALE GENOMIC DNA]</scope>
    <source>
        <strain evidence="2 3">cv. Gransden 2004</strain>
    </source>
</reference>
<dbReference type="InParanoid" id="A0A7I4FTD7"/>
<dbReference type="InterPro" id="IPR027417">
    <property type="entry name" value="P-loop_NTPase"/>
</dbReference>
<dbReference type="EMBL" id="ABEU02000007">
    <property type="status" value="NOT_ANNOTATED_CDS"/>
    <property type="molecule type" value="Genomic_DNA"/>
</dbReference>
<dbReference type="Pfam" id="PF00931">
    <property type="entry name" value="NB-ARC"/>
    <property type="match status" value="1"/>
</dbReference>
<dbReference type="Gramene" id="Pp3c7_21100V3.1">
    <property type="protein sequence ID" value="Pp3c7_21100V3.1"/>
    <property type="gene ID" value="Pp3c7_21100"/>
</dbReference>
<evidence type="ECO:0000313" key="3">
    <source>
        <dbReference type="Proteomes" id="UP000006727"/>
    </source>
</evidence>
<dbReference type="InterPro" id="IPR044974">
    <property type="entry name" value="Disease_R_plants"/>
</dbReference>
<dbReference type="EnsemblPlants" id="Pp3c7_21100V3.1">
    <property type="protein sequence ID" value="Pp3c7_21100V3.1"/>
    <property type="gene ID" value="Pp3c7_21100"/>
</dbReference>
<dbReference type="GO" id="GO:0043531">
    <property type="term" value="F:ADP binding"/>
    <property type="evidence" value="ECO:0007669"/>
    <property type="project" value="InterPro"/>
</dbReference>
<dbReference type="AlphaFoldDB" id="A0A7I4FTD7"/>
<dbReference type="Proteomes" id="UP000006727">
    <property type="component" value="Chromosome 7"/>
</dbReference>
<dbReference type="GO" id="GO:0006952">
    <property type="term" value="P:defense response"/>
    <property type="evidence" value="ECO:0007669"/>
    <property type="project" value="InterPro"/>
</dbReference>
<dbReference type="PRINTS" id="PR00364">
    <property type="entry name" value="DISEASERSIST"/>
</dbReference>
<name>A0A7I4FTD7_PHYPA</name>
<dbReference type="Gene3D" id="1.10.510.10">
    <property type="entry name" value="Transferase(Phosphotransferase) domain 1"/>
    <property type="match status" value="1"/>
</dbReference>
<dbReference type="SUPFAM" id="SSF56112">
    <property type="entry name" value="Protein kinase-like (PK-like)"/>
    <property type="match status" value="1"/>
</dbReference>
<evidence type="ECO:0000259" key="1">
    <source>
        <dbReference type="Pfam" id="PF00931"/>
    </source>
</evidence>
<dbReference type="PANTHER" id="PTHR11017:SF385">
    <property type="entry name" value="DISEASE RESISTANCE PROTEIN (TIR-NBS-LRR CLASS)-RELATED"/>
    <property type="match status" value="1"/>
</dbReference>
<proteinExistence type="predicted"/>
<dbReference type="InterPro" id="IPR011009">
    <property type="entry name" value="Kinase-like_dom_sf"/>
</dbReference>
<dbReference type="PANTHER" id="PTHR11017">
    <property type="entry name" value="LEUCINE-RICH REPEAT-CONTAINING PROTEIN"/>
    <property type="match status" value="1"/>
</dbReference>
<reference evidence="2" key="3">
    <citation type="submission" date="2020-12" db="UniProtKB">
        <authorList>
            <consortium name="EnsemblPlants"/>
        </authorList>
    </citation>
    <scope>IDENTIFICATION</scope>
</reference>
<keyword evidence="3" id="KW-1185">Reference proteome</keyword>
<dbReference type="SUPFAM" id="SSF52540">
    <property type="entry name" value="P-loop containing nucleoside triphosphate hydrolases"/>
    <property type="match status" value="1"/>
</dbReference>
<protein>
    <recommendedName>
        <fullName evidence="1">NB-ARC domain-containing protein</fullName>
    </recommendedName>
</protein>
<evidence type="ECO:0000313" key="2">
    <source>
        <dbReference type="EnsemblPlants" id="Pp3c7_21100V3.1"/>
    </source>
</evidence>
<organism evidence="2 3">
    <name type="scientific">Physcomitrium patens</name>
    <name type="common">Spreading-leaved earth moss</name>
    <name type="synonym">Physcomitrella patens</name>
    <dbReference type="NCBI Taxonomy" id="3218"/>
    <lineage>
        <taxon>Eukaryota</taxon>
        <taxon>Viridiplantae</taxon>
        <taxon>Streptophyta</taxon>
        <taxon>Embryophyta</taxon>
        <taxon>Bryophyta</taxon>
        <taxon>Bryophytina</taxon>
        <taxon>Bryopsida</taxon>
        <taxon>Funariidae</taxon>
        <taxon>Funariales</taxon>
        <taxon>Funariaceae</taxon>
        <taxon>Physcomitrium</taxon>
    </lineage>
</organism>
<feature type="domain" description="NB-ARC" evidence="1">
    <location>
        <begin position="119"/>
        <end position="216"/>
    </location>
</feature>
<accession>A0A7I4FTD7</accession>
<reference evidence="2 3" key="2">
    <citation type="journal article" date="2018" name="Plant J.">
        <title>The Physcomitrella patens chromosome-scale assembly reveals moss genome structure and evolution.</title>
        <authorList>
            <person name="Lang D."/>
            <person name="Ullrich K.K."/>
            <person name="Murat F."/>
            <person name="Fuchs J."/>
            <person name="Jenkins J."/>
            <person name="Haas F.B."/>
            <person name="Piednoel M."/>
            <person name="Gundlach H."/>
            <person name="Van Bel M."/>
            <person name="Meyberg R."/>
            <person name="Vives C."/>
            <person name="Morata J."/>
            <person name="Symeonidi A."/>
            <person name="Hiss M."/>
            <person name="Muchero W."/>
            <person name="Kamisugi Y."/>
            <person name="Saleh O."/>
            <person name="Blanc G."/>
            <person name="Decker E.L."/>
            <person name="van Gessel N."/>
            <person name="Grimwood J."/>
            <person name="Hayes R.D."/>
            <person name="Graham S.W."/>
            <person name="Gunter L.E."/>
            <person name="McDaniel S.F."/>
            <person name="Hoernstein S.N.W."/>
            <person name="Larsson A."/>
            <person name="Li F.W."/>
            <person name="Perroud P.F."/>
            <person name="Phillips J."/>
            <person name="Ranjan P."/>
            <person name="Rokshar D.S."/>
            <person name="Rothfels C.J."/>
            <person name="Schneider L."/>
            <person name="Shu S."/>
            <person name="Stevenson D.W."/>
            <person name="Thummler F."/>
            <person name="Tillich M."/>
            <person name="Villarreal Aguilar J.C."/>
            <person name="Widiez T."/>
            <person name="Wong G.K."/>
            <person name="Wymore A."/>
            <person name="Zhang Y."/>
            <person name="Zimmer A.D."/>
            <person name="Quatrano R.S."/>
            <person name="Mayer K.F.X."/>
            <person name="Goodstein D."/>
            <person name="Casacuberta J.M."/>
            <person name="Vandepoele K."/>
            <person name="Reski R."/>
            <person name="Cuming A.C."/>
            <person name="Tuskan G.A."/>
            <person name="Maumus F."/>
            <person name="Salse J."/>
            <person name="Schmutz J."/>
            <person name="Rensing S.A."/>
        </authorList>
    </citation>
    <scope>NUCLEOTIDE SEQUENCE [LARGE SCALE GENOMIC DNA]</scope>
    <source>
        <strain evidence="2 3">cv. Gransden 2004</strain>
    </source>
</reference>
<sequence length="218" mass="25159">MLKKKKSMEFSLLIDIMYQITKGMCYLYDMQIAHQDLKPKCWSFNPSQRPNFGNICERLASLKTKFLIGFYEDNGPSFSGSKKKYHQIMKKKETCGDDEVLLVQACLREDQLPNRQEYSNKLLELCKKGVKVICLVGMGGIGKTTIEKFTYNNMKCMYDASCFIENMQNSGNSYTICCNILEEFKIEETPKTLEDAQVLLKSHLKSKKTILVFDDVKK</sequence>